<evidence type="ECO:0000313" key="2">
    <source>
        <dbReference type="Proteomes" id="UP001060085"/>
    </source>
</evidence>
<keyword evidence="2" id="KW-1185">Reference proteome</keyword>
<reference evidence="2" key="1">
    <citation type="journal article" date="2023" name="Nat. Plants">
        <title>Single-cell RNA sequencing provides a high-resolution roadmap for understanding the multicellular compartmentation of specialized metabolism.</title>
        <authorList>
            <person name="Sun S."/>
            <person name="Shen X."/>
            <person name="Li Y."/>
            <person name="Li Y."/>
            <person name="Wang S."/>
            <person name="Li R."/>
            <person name="Zhang H."/>
            <person name="Shen G."/>
            <person name="Guo B."/>
            <person name="Wei J."/>
            <person name="Xu J."/>
            <person name="St-Pierre B."/>
            <person name="Chen S."/>
            <person name="Sun C."/>
        </authorList>
    </citation>
    <scope>NUCLEOTIDE SEQUENCE [LARGE SCALE GENOMIC DNA]</scope>
</reference>
<evidence type="ECO:0000313" key="1">
    <source>
        <dbReference type="EMBL" id="KAI5656543.1"/>
    </source>
</evidence>
<organism evidence="1 2">
    <name type="scientific">Catharanthus roseus</name>
    <name type="common">Madagascar periwinkle</name>
    <name type="synonym">Vinca rosea</name>
    <dbReference type="NCBI Taxonomy" id="4058"/>
    <lineage>
        <taxon>Eukaryota</taxon>
        <taxon>Viridiplantae</taxon>
        <taxon>Streptophyta</taxon>
        <taxon>Embryophyta</taxon>
        <taxon>Tracheophyta</taxon>
        <taxon>Spermatophyta</taxon>
        <taxon>Magnoliopsida</taxon>
        <taxon>eudicotyledons</taxon>
        <taxon>Gunneridae</taxon>
        <taxon>Pentapetalae</taxon>
        <taxon>asterids</taxon>
        <taxon>lamiids</taxon>
        <taxon>Gentianales</taxon>
        <taxon>Apocynaceae</taxon>
        <taxon>Rauvolfioideae</taxon>
        <taxon>Vinceae</taxon>
        <taxon>Catharanthinae</taxon>
        <taxon>Catharanthus</taxon>
    </lineage>
</organism>
<sequence>MHNQPFSMPVVSNQSQACQQLLPQNMQNSISSAGVQNSASFTSIIPAVGNLTQDSKPNNQHCSRCRRKFNGTGVPPNVFANSQRLMAGRQQVRPTTATAAACKFTASLSAAEATTAINEAKVQQRSIQQSLMQSRMQQQQRQNLLQPAHTQTSQQAVMQPSVMQSTSLSNLQQNQQTSVRQGSQAVL</sequence>
<protein>
    <submittedName>
        <fullName evidence="1">Uncharacterized protein</fullName>
    </submittedName>
</protein>
<comment type="caution">
    <text evidence="1">The sequence shown here is derived from an EMBL/GenBank/DDBJ whole genome shotgun (WGS) entry which is preliminary data.</text>
</comment>
<accession>A0ACC0AAS3</accession>
<name>A0ACC0AAS3_CATRO</name>
<dbReference type="EMBL" id="CM044706">
    <property type="protein sequence ID" value="KAI5656543.1"/>
    <property type="molecule type" value="Genomic_DNA"/>
</dbReference>
<gene>
    <name evidence="1" type="ORF">M9H77_25336</name>
</gene>
<dbReference type="Proteomes" id="UP001060085">
    <property type="component" value="Linkage Group LG06"/>
</dbReference>
<proteinExistence type="predicted"/>